<reference evidence="17" key="1">
    <citation type="journal article" date="2022" name="Insects">
        <title>Comparative Transcriptome Analysis to Reveal Differentially Expressed cytochrome P450 in Response to Imidacloprid in the Aphid Lion, Chrysoperla zastrowi sillemi (Esben-Petersen).</title>
        <authorList>
            <person name="Pathak J."/>
            <person name="Ramasamy G.G."/>
            <person name="Agrawal A."/>
            <person name="Srivastava S."/>
            <person name="Basavaarya B.R."/>
            <person name="Muthugounder M."/>
            <person name="Muniyappa V.K."/>
            <person name="Maria P."/>
            <person name="Rai A."/>
            <person name="Venkatesan T."/>
        </authorList>
    </citation>
    <scope>NUCLEOTIDE SEQUENCE</scope>
</reference>
<keyword evidence="16" id="KW-0812">Transmembrane</keyword>
<keyword evidence="16" id="KW-1133">Transmembrane helix</keyword>
<dbReference type="Gene3D" id="1.10.630.10">
    <property type="entry name" value="Cytochrome P450"/>
    <property type="match status" value="1"/>
</dbReference>
<dbReference type="AlphaFoldDB" id="A0A9E7YCI6"/>
<dbReference type="InterPro" id="IPR002401">
    <property type="entry name" value="Cyt_P450_E_grp-I"/>
</dbReference>
<evidence type="ECO:0000256" key="5">
    <source>
        <dbReference type="ARBA" id="ARBA00010617"/>
    </source>
</evidence>
<evidence type="ECO:0000256" key="4">
    <source>
        <dbReference type="ARBA" id="ARBA00004406"/>
    </source>
</evidence>
<evidence type="ECO:0000256" key="7">
    <source>
        <dbReference type="ARBA" id="ARBA00022723"/>
    </source>
</evidence>
<dbReference type="InterPro" id="IPR001128">
    <property type="entry name" value="Cyt_P450"/>
</dbReference>
<accession>A0A9E7YCI6</accession>
<keyword evidence="7 14" id="KW-0479">Metal-binding</keyword>
<keyword evidence="11 14" id="KW-0408">Iron</keyword>
<dbReference type="GO" id="GO:0016705">
    <property type="term" value="F:oxidoreductase activity, acting on paired donors, with incorporation or reduction of molecular oxygen"/>
    <property type="evidence" value="ECO:0007669"/>
    <property type="project" value="InterPro"/>
</dbReference>
<reference evidence="17" key="2">
    <citation type="submission" date="2022-05" db="EMBL/GenBank/DDBJ databases">
        <authorList>
            <person name="Pathak J."/>
            <person name="Thiruvengadam V."/>
            <person name="Gracy G.R."/>
        </authorList>
    </citation>
    <scope>NUCLEOTIDE SEQUENCE</scope>
</reference>
<keyword evidence="9" id="KW-0492">Microsome</keyword>
<evidence type="ECO:0000256" key="13">
    <source>
        <dbReference type="ARBA" id="ARBA00023136"/>
    </source>
</evidence>
<keyword evidence="6 14" id="KW-0349">Heme</keyword>
<evidence type="ECO:0000256" key="2">
    <source>
        <dbReference type="ARBA" id="ARBA00003690"/>
    </source>
</evidence>
<dbReference type="PANTHER" id="PTHR24292">
    <property type="entry name" value="CYTOCHROME P450"/>
    <property type="match status" value="1"/>
</dbReference>
<dbReference type="InterPro" id="IPR017972">
    <property type="entry name" value="Cyt_P450_CS"/>
</dbReference>
<evidence type="ECO:0000256" key="1">
    <source>
        <dbReference type="ARBA" id="ARBA00001971"/>
    </source>
</evidence>
<dbReference type="PROSITE" id="PS00086">
    <property type="entry name" value="CYTOCHROME_P450"/>
    <property type="match status" value="1"/>
</dbReference>
<dbReference type="PANTHER" id="PTHR24292:SF84">
    <property type="entry name" value="CYTOCHROME P450 28A5-RELATED"/>
    <property type="match status" value="1"/>
</dbReference>
<dbReference type="GO" id="GO:0005789">
    <property type="term" value="C:endoplasmic reticulum membrane"/>
    <property type="evidence" value="ECO:0007669"/>
    <property type="project" value="UniProtKB-SubCell"/>
</dbReference>
<evidence type="ECO:0000256" key="11">
    <source>
        <dbReference type="ARBA" id="ARBA00023004"/>
    </source>
</evidence>
<comment type="similarity">
    <text evidence="5 15">Belongs to the cytochrome P450 family.</text>
</comment>
<evidence type="ECO:0000256" key="10">
    <source>
        <dbReference type="ARBA" id="ARBA00023002"/>
    </source>
</evidence>
<organism evidence="17">
    <name type="scientific">Chrysoperla zastrowi sillemi</name>
    <dbReference type="NCBI Taxonomy" id="482137"/>
    <lineage>
        <taxon>Eukaryota</taxon>
        <taxon>Metazoa</taxon>
        <taxon>Ecdysozoa</taxon>
        <taxon>Arthropoda</taxon>
        <taxon>Hexapoda</taxon>
        <taxon>Insecta</taxon>
        <taxon>Pterygota</taxon>
        <taxon>Neoptera</taxon>
        <taxon>Endopterygota</taxon>
        <taxon>Neuroptera</taxon>
        <taxon>Hemerobiiformia</taxon>
        <taxon>Chrysopidae</taxon>
        <taxon>Chrysopinae</taxon>
        <taxon>Chrysoperla</taxon>
    </lineage>
</organism>
<evidence type="ECO:0000256" key="9">
    <source>
        <dbReference type="ARBA" id="ARBA00022848"/>
    </source>
</evidence>
<dbReference type="GO" id="GO:0020037">
    <property type="term" value="F:heme binding"/>
    <property type="evidence" value="ECO:0007669"/>
    <property type="project" value="InterPro"/>
</dbReference>
<keyword evidence="13 16" id="KW-0472">Membrane</keyword>
<dbReference type="PRINTS" id="PR00385">
    <property type="entry name" value="P450"/>
</dbReference>
<keyword evidence="8" id="KW-0256">Endoplasmic reticulum</keyword>
<evidence type="ECO:0000256" key="16">
    <source>
        <dbReference type="SAM" id="Phobius"/>
    </source>
</evidence>
<dbReference type="EMBL" id="ON646369">
    <property type="protein sequence ID" value="UZE89885.1"/>
    <property type="molecule type" value="mRNA"/>
</dbReference>
<name>A0A9E7YCI6_9NEOP</name>
<evidence type="ECO:0000313" key="17">
    <source>
        <dbReference type="EMBL" id="UZE89885.1"/>
    </source>
</evidence>
<feature type="transmembrane region" description="Helical" evidence="16">
    <location>
        <begin position="6"/>
        <end position="24"/>
    </location>
</feature>
<evidence type="ECO:0000256" key="3">
    <source>
        <dbReference type="ARBA" id="ARBA00004174"/>
    </source>
</evidence>
<dbReference type="GO" id="GO:0004497">
    <property type="term" value="F:monooxygenase activity"/>
    <property type="evidence" value="ECO:0007669"/>
    <property type="project" value="UniProtKB-KW"/>
</dbReference>
<evidence type="ECO:0000256" key="14">
    <source>
        <dbReference type="PIRSR" id="PIRSR602401-1"/>
    </source>
</evidence>
<dbReference type="PRINTS" id="PR00463">
    <property type="entry name" value="EP450I"/>
</dbReference>
<sequence length="509" mass="59402">MFFDILLILITITLCFVIFYTWNYDYWKKRRIPYESPIFPFGSIKDALLLRKPLGSIIHELYYKYKDYKYFGIFFGRHPILFIRDPELFKMVTVKNFNDFQDNTASMSEKSDILGALNPFILKGERWKISRTHITPAFTSLKIKQNMYPNMVDVSERLKMYITKNLDNFSNGIKIQNLARDFASEIFTLCGLAIKTDAFEDSKNPFKIIAHEMFETESFTGILKFILMIVDPAVSLLLRTALMSKTAVEYFRKVIRDVRLQRKINNINTNDYFSYLDKLQIDNADFSEDDLASHIVTLFIDGVETTASTIKLTMAEIAANPRVFKKLREEIDRIMVKYDNKLTYDALRDMTYLDHCISEALRLHPLFMFFMRNCTAGSFQFPPYKDGVNRDVKIDKGFSVLLPVYALQHDENLHANPETFYPERFSDEDTKVQSKAIYYGFGDGPRICLGMKYAQLVTKIGIWAMISNFDIVLNEKSKYPIKNAGPSFIFVPEDEPLLNFYKRGEIYSR</sequence>
<proteinExistence type="evidence at transcript level"/>
<evidence type="ECO:0000256" key="6">
    <source>
        <dbReference type="ARBA" id="ARBA00022617"/>
    </source>
</evidence>
<keyword evidence="12 15" id="KW-0503">Monooxygenase</keyword>
<evidence type="ECO:0000256" key="8">
    <source>
        <dbReference type="ARBA" id="ARBA00022824"/>
    </source>
</evidence>
<evidence type="ECO:0000256" key="15">
    <source>
        <dbReference type="RuleBase" id="RU000461"/>
    </source>
</evidence>
<dbReference type="GO" id="GO:0005506">
    <property type="term" value="F:iron ion binding"/>
    <property type="evidence" value="ECO:0007669"/>
    <property type="project" value="InterPro"/>
</dbReference>
<comment type="cofactor">
    <cofactor evidence="1 14">
        <name>heme</name>
        <dbReference type="ChEBI" id="CHEBI:30413"/>
    </cofactor>
</comment>
<dbReference type="CDD" id="cd11056">
    <property type="entry name" value="CYP6-like"/>
    <property type="match status" value="1"/>
</dbReference>
<protein>
    <submittedName>
        <fullName evidence="17">Cytochrome P450 CYP4418A1</fullName>
    </submittedName>
</protein>
<comment type="function">
    <text evidence="2">May be involved in the metabolism of insect hormones and in the breakdown of synthetic insecticides.</text>
</comment>
<dbReference type="SUPFAM" id="SSF48264">
    <property type="entry name" value="Cytochrome P450"/>
    <property type="match status" value="1"/>
</dbReference>
<keyword evidence="10 15" id="KW-0560">Oxidoreductase</keyword>
<dbReference type="Pfam" id="PF00067">
    <property type="entry name" value="p450"/>
    <property type="match status" value="1"/>
</dbReference>
<dbReference type="InterPro" id="IPR050476">
    <property type="entry name" value="Insect_CytP450_Detox"/>
</dbReference>
<comment type="subcellular location">
    <subcellularLocation>
        <location evidence="4">Endoplasmic reticulum membrane</location>
        <topology evidence="4">Peripheral membrane protein</topology>
    </subcellularLocation>
    <subcellularLocation>
        <location evidence="3">Microsome membrane</location>
        <topology evidence="3">Peripheral membrane protein</topology>
    </subcellularLocation>
</comment>
<feature type="binding site" description="axial binding residue" evidence="14">
    <location>
        <position position="448"/>
    </location>
    <ligand>
        <name>heme</name>
        <dbReference type="ChEBI" id="CHEBI:30413"/>
    </ligand>
    <ligandPart>
        <name>Fe</name>
        <dbReference type="ChEBI" id="CHEBI:18248"/>
    </ligandPart>
</feature>
<evidence type="ECO:0000256" key="12">
    <source>
        <dbReference type="ARBA" id="ARBA00023033"/>
    </source>
</evidence>
<dbReference type="InterPro" id="IPR036396">
    <property type="entry name" value="Cyt_P450_sf"/>
</dbReference>